<dbReference type="OrthoDB" id="9768386at2"/>
<evidence type="ECO:0008006" key="3">
    <source>
        <dbReference type="Google" id="ProtNLM"/>
    </source>
</evidence>
<protein>
    <recommendedName>
        <fullName evidence="3">Leucine-binding protein domain-containing protein</fullName>
    </recommendedName>
</protein>
<accession>A0A0N8GPL5</accession>
<proteinExistence type="predicted"/>
<dbReference type="EMBL" id="LGKP01000035">
    <property type="protein sequence ID" value="KPL81234.1"/>
    <property type="molecule type" value="Genomic_DNA"/>
</dbReference>
<keyword evidence="2" id="KW-1185">Reference proteome</keyword>
<organism evidence="1 2">
    <name type="scientific">Herpetosiphon geysericola</name>
    <dbReference type="NCBI Taxonomy" id="70996"/>
    <lineage>
        <taxon>Bacteria</taxon>
        <taxon>Bacillati</taxon>
        <taxon>Chloroflexota</taxon>
        <taxon>Chloroflexia</taxon>
        <taxon>Herpetosiphonales</taxon>
        <taxon>Herpetosiphonaceae</taxon>
        <taxon>Herpetosiphon</taxon>
    </lineage>
</organism>
<evidence type="ECO:0000313" key="2">
    <source>
        <dbReference type="Proteomes" id="UP000050277"/>
    </source>
</evidence>
<gene>
    <name evidence="1" type="ORF">SE18_21360</name>
</gene>
<evidence type="ECO:0000313" key="1">
    <source>
        <dbReference type="EMBL" id="KPL81234.1"/>
    </source>
</evidence>
<dbReference type="AlphaFoldDB" id="A0A0N8GPL5"/>
<reference evidence="1 2" key="1">
    <citation type="submission" date="2015-07" db="EMBL/GenBank/DDBJ databases">
        <title>Whole genome sequence of Herpetosiphon geysericola DSM 7119.</title>
        <authorList>
            <person name="Hemp J."/>
            <person name="Ward L.M."/>
            <person name="Pace L.A."/>
            <person name="Fischer W.W."/>
        </authorList>
    </citation>
    <scope>NUCLEOTIDE SEQUENCE [LARGE SCALE GENOMIC DNA]</scope>
    <source>
        <strain evidence="1 2">DSM 7119</strain>
    </source>
</reference>
<dbReference type="SUPFAM" id="SSF53822">
    <property type="entry name" value="Periplasmic binding protein-like I"/>
    <property type="match status" value="1"/>
</dbReference>
<dbReference type="InterPro" id="IPR028082">
    <property type="entry name" value="Peripla_BP_I"/>
</dbReference>
<comment type="caution">
    <text evidence="1">The sequence shown here is derived from an EMBL/GenBank/DDBJ whole genome shotgun (WGS) entry which is preliminary data.</text>
</comment>
<dbReference type="STRING" id="70996.SE18_21360"/>
<dbReference type="Proteomes" id="UP000050277">
    <property type="component" value="Unassembled WGS sequence"/>
</dbReference>
<dbReference type="Gene3D" id="3.40.50.2300">
    <property type="match status" value="2"/>
</dbReference>
<dbReference type="InterPro" id="IPR006311">
    <property type="entry name" value="TAT_signal"/>
</dbReference>
<dbReference type="RefSeq" id="WP_054536499.1">
    <property type="nucleotide sequence ID" value="NZ_LGKP01000035.1"/>
</dbReference>
<sequence>MPDQDHNQAINRRQFLKLGAISGVLASMPELAAANERSLIRQREPEVMQVGLCLPTQLHSQQAVQELLLGLQFASAQAVVPFRFKFQAPQTIDQILSSKPPATTWLSLGTPLGLQMLSESLPQQTIIAASLGEHFAVANPSPNLLINSFGMADAAWQSAVWASQQRGKRALILRSTTLSGYDCTWGFEQGLLAGGAQLIADWNITPQTNLAELTAKVASLNPDLVYLGLNAAEAQQWWQSFTQPSNALWITPNPTLEPTLAQRLRKQGLELAYAGGWNASTQQAFREAFSKTYGTEPSQHHALGYDTALLIASTTASTKASSYSGLRGTTSIDRFQTTNAPTYLHFLVSQQRQAAPISFAALDQAKVQQQLTAIRSGVTQPYI</sequence>
<dbReference type="PROSITE" id="PS51318">
    <property type="entry name" value="TAT"/>
    <property type="match status" value="1"/>
</dbReference>
<name>A0A0N8GPL5_9CHLR</name>